<dbReference type="SUPFAM" id="SSF55486">
    <property type="entry name" value="Metalloproteases ('zincins'), catalytic domain"/>
    <property type="match status" value="1"/>
</dbReference>
<feature type="domain" description="Peptidase M13 C-terminal" evidence="9">
    <location>
        <begin position="726"/>
        <end position="863"/>
    </location>
</feature>
<evidence type="ECO:0000256" key="1">
    <source>
        <dbReference type="ARBA" id="ARBA00001947"/>
    </source>
</evidence>
<dbReference type="PANTHER" id="PTHR11733">
    <property type="entry name" value="ZINC METALLOPROTEASE FAMILY M13 NEPRILYSIN-RELATED"/>
    <property type="match status" value="1"/>
</dbReference>
<dbReference type="Proteomes" id="UP000261480">
    <property type="component" value="Unplaced"/>
</dbReference>
<dbReference type="Pfam" id="PF01431">
    <property type="entry name" value="Peptidase_M13"/>
    <property type="match status" value="1"/>
</dbReference>
<feature type="compositionally biased region" description="Polar residues" evidence="7">
    <location>
        <begin position="113"/>
        <end position="128"/>
    </location>
</feature>
<dbReference type="InterPro" id="IPR008753">
    <property type="entry name" value="Peptidase_M13_N"/>
</dbReference>
<evidence type="ECO:0000256" key="3">
    <source>
        <dbReference type="ARBA" id="ARBA00022723"/>
    </source>
</evidence>
<dbReference type="GO" id="GO:0046872">
    <property type="term" value="F:metal ion binding"/>
    <property type="evidence" value="ECO:0007669"/>
    <property type="project" value="UniProtKB-KW"/>
</dbReference>
<dbReference type="Gene3D" id="3.40.390.10">
    <property type="entry name" value="Collagenase (Catalytic Domain)"/>
    <property type="match status" value="1"/>
</dbReference>
<keyword evidence="2" id="KW-0645">Protease</keyword>
<comment type="cofactor">
    <cofactor evidence="1">
        <name>Zn(2+)</name>
        <dbReference type="ChEBI" id="CHEBI:29105"/>
    </cofactor>
</comment>
<evidence type="ECO:0008006" key="13">
    <source>
        <dbReference type="Google" id="ProtNLM"/>
    </source>
</evidence>
<proteinExistence type="predicted"/>
<dbReference type="PROSITE" id="PS51885">
    <property type="entry name" value="NEPRILYSIN"/>
    <property type="match status" value="1"/>
</dbReference>
<keyword evidence="5" id="KW-0862">Zinc</keyword>
<name>A0A3B3XHA2_9TELE</name>
<protein>
    <recommendedName>
        <fullName evidence="13">Peptidase M13 N-terminal domain-containing protein</fullName>
    </recommendedName>
</protein>
<dbReference type="InterPro" id="IPR024079">
    <property type="entry name" value="MetalloPept_cat_dom_sf"/>
</dbReference>
<dbReference type="GO" id="GO:0016485">
    <property type="term" value="P:protein processing"/>
    <property type="evidence" value="ECO:0007669"/>
    <property type="project" value="TreeGrafter"/>
</dbReference>
<feature type="region of interest" description="Disordered" evidence="7">
    <location>
        <begin position="263"/>
        <end position="296"/>
    </location>
</feature>
<reference evidence="11" key="1">
    <citation type="submission" date="2025-08" db="UniProtKB">
        <authorList>
            <consortium name="Ensembl"/>
        </authorList>
    </citation>
    <scope>IDENTIFICATION</scope>
</reference>
<dbReference type="InterPro" id="IPR000718">
    <property type="entry name" value="Peptidase_M13"/>
</dbReference>
<feature type="compositionally biased region" description="Low complexity" evidence="7">
    <location>
        <begin position="145"/>
        <end position="169"/>
    </location>
</feature>
<evidence type="ECO:0000256" key="4">
    <source>
        <dbReference type="ARBA" id="ARBA00022801"/>
    </source>
</evidence>
<feature type="transmembrane region" description="Helical" evidence="8">
    <location>
        <begin position="187"/>
        <end position="207"/>
    </location>
</feature>
<dbReference type="AlphaFoldDB" id="A0A3B3XHA2"/>
<evidence type="ECO:0000256" key="2">
    <source>
        <dbReference type="ARBA" id="ARBA00022670"/>
    </source>
</evidence>
<dbReference type="STRING" id="48701.ENSPMEP00000014436"/>
<dbReference type="GO" id="GO:0005886">
    <property type="term" value="C:plasma membrane"/>
    <property type="evidence" value="ECO:0007669"/>
    <property type="project" value="TreeGrafter"/>
</dbReference>
<accession>A0A3B3XHA2</accession>
<keyword evidence="4" id="KW-0378">Hydrolase</keyword>
<reference evidence="11" key="2">
    <citation type="submission" date="2025-09" db="UniProtKB">
        <authorList>
            <consortium name="Ensembl"/>
        </authorList>
    </citation>
    <scope>IDENTIFICATION</scope>
</reference>
<keyword evidence="8" id="KW-0812">Transmembrane</keyword>
<feature type="compositionally biased region" description="Basic and acidic residues" evidence="7">
    <location>
        <begin position="96"/>
        <end position="111"/>
    </location>
</feature>
<dbReference type="Gene3D" id="1.10.1380.10">
    <property type="entry name" value="Neutral endopeptidase , domain2"/>
    <property type="match status" value="1"/>
</dbReference>
<keyword evidence="8" id="KW-0472">Membrane</keyword>
<dbReference type="PANTHER" id="PTHR11733:SF128">
    <property type="entry name" value="KELL BLOOD GROUP GLYCOPROTEIN"/>
    <property type="match status" value="1"/>
</dbReference>
<organism evidence="11 12">
    <name type="scientific">Poecilia mexicana</name>
    <dbReference type="NCBI Taxonomy" id="48701"/>
    <lineage>
        <taxon>Eukaryota</taxon>
        <taxon>Metazoa</taxon>
        <taxon>Chordata</taxon>
        <taxon>Craniata</taxon>
        <taxon>Vertebrata</taxon>
        <taxon>Euteleostomi</taxon>
        <taxon>Actinopterygii</taxon>
        <taxon>Neopterygii</taxon>
        <taxon>Teleostei</taxon>
        <taxon>Neoteleostei</taxon>
        <taxon>Acanthomorphata</taxon>
        <taxon>Ovalentaria</taxon>
        <taxon>Atherinomorphae</taxon>
        <taxon>Cyprinodontiformes</taxon>
        <taxon>Poeciliidae</taxon>
        <taxon>Poeciliinae</taxon>
        <taxon>Poecilia</taxon>
    </lineage>
</organism>
<dbReference type="InterPro" id="IPR042089">
    <property type="entry name" value="Peptidase_M13_dom_2"/>
</dbReference>
<feature type="region of interest" description="Disordered" evidence="7">
    <location>
        <begin position="90"/>
        <end position="169"/>
    </location>
</feature>
<dbReference type="Pfam" id="PF05649">
    <property type="entry name" value="Peptidase_M13_N"/>
    <property type="match status" value="1"/>
</dbReference>
<evidence type="ECO:0000259" key="10">
    <source>
        <dbReference type="Pfam" id="PF05649"/>
    </source>
</evidence>
<keyword evidence="12" id="KW-1185">Reference proteome</keyword>
<evidence type="ECO:0000259" key="9">
    <source>
        <dbReference type="Pfam" id="PF01431"/>
    </source>
</evidence>
<evidence type="ECO:0000256" key="8">
    <source>
        <dbReference type="SAM" id="Phobius"/>
    </source>
</evidence>
<sequence>MYKQKRCVSVYSPITALRPDSLIRQTGGKKNVLLLSKTKTKPCPWRAEGYSLLYLDFEEVKTKPAELFLSESQMRKESDEKRYRAEMTALLTQRPQEVRVKPKHQNSDRNGARMSQTSIELQPQQSDCSKSRPGLESRLQPPPQLQLTEQPQHSHQLQQQNPLQPGQPQLLNTERQEKSAWVTPQRLFGLLLVLFIGIAILGLVYYLHHILHTGSGNIAANVTPCVSTACQWAAARLSMSTDPFAQPCDYFVSICGSERLKSKERQRSHGIPGHSQNPIERLAETDKQNKNEHRRLGEDTTLSRKTLLLQYLRGILETNQSSSSSAVQKTKDFYHSCLDTRSLEAAGAEPFLRLIQKLGGWAVSGQWNRTDFNYTLGLLMRQYETFPFFNLYVGKDPNEAASNGTKRYIQIDQPDLLIPIEWNSNTQKSRAKTETLRPFLASCQSYLAFLGSPPSMRMLHVGTFISLSSELAVAASPLQYRLSKGQLYQRMTIRDLQSQAPAIDWLGCLEAAFHPLSLTEDDHVLLHNLPYIIQMSRIINKWLHKPEMSNSGTLHTFMVLNLLHTLMPAIDSRFSETARNFSLALGNIEEEVPRWKRCVLETERGFDSVFAHLLSETTSRRETEEIVENVFFAFISKIMDLRWKDQNSFQRFIDKVYSSPPRLLSSKEISNEDDLDLLFSEVTVSSSGFFTNYLQLLSLWQKRRSKLLATQTEDADILSVAPSLVSNGLLFPMGMFVPPLFHPTYPKAMNYGAVGFLVAKDIFHLFLPEIYSHSPTMRAVGECVWTHYLKATEKAGQVWATILPTAQQEEVWLQYSALQVALQAYHQSLSQNPADTSISGLNHTQLFFRSFSQVMLAFPHPNDQHNCTVGMDGWMDGWKKERKKEGEEEVRKGKEKERKKERARK</sequence>
<feature type="compositionally biased region" description="Basic and acidic residues" evidence="7">
    <location>
        <begin position="281"/>
        <end position="296"/>
    </location>
</feature>
<evidence type="ECO:0000256" key="5">
    <source>
        <dbReference type="ARBA" id="ARBA00022833"/>
    </source>
</evidence>
<evidence type="ECO:0000256" key="6">
    <source>
        <dbReference type="ARBA" id="ARBA00023049"/>
    </source>
</evidence>
<feature type="region of interest" description="Disordered" evidence="7">
    <location>
        <begin position="880"/>
        <end position="905"/>
    </location>
</feature>
<evidence type="ECO:0000313" key="12">
    <source>
        <dbReference type="Proteomes" id="UP000261480"/>
    </source>
</evidence>
<feature type="domain" description="Peptidase M13 N-terminal" evidence="10">
    <location>
        <begin position="297"/>
        <end position="656"/>
    </location>
</feature>
<evidence type="ECO:0000256" key="7">
    <source>
        <dbReference type="SAM" id="MobiDB-lite"/>
    </source>
</evidence>
<evidence type="ECO:0000313" key="11">
    <source>
        <dbReference type="Ensembl" id="ENSPMEP00000014436.1"/>
    </source>
</evidence>
<keyword evidence="3" id="KW-0479">Metal-binding</keyword>
<dbReference type="Ensembl" id="ENSPMET00000032609.1">
    <property type="protein sequence ID" value="ENSPMEP00000014436.1"/>
    <property type="gene ID" value="ENSPMEG00000016822.1"/>
</dbReference>
<keyword evidence="6" id="KW-0482">Metalloprotease</keyword>
<keyword evidence="8" id="KW-1133">Transmembrane helix</keyword>
<dbReference type="InterPro" id="IPR018497">
    <property type="entry name" value="Peptidase_M13_C"/>
</dbReference>
<dbReference type="GO" id="GO:0004222">
    <property type="term" value="F:metalloendopeptidase activity"/>
    <property type="evidence" value="ECO:0007669"/>
    <property type="project" value="InterPro"/>
</dbReference>